<feature type="transmembrane region" description="Helical" evidence="11">
    <location>
        <begin position="833"/>
        <end position="852"/>
    </location>
</feature>
<feature type="transmembrane region" description="Helical" evidence="11">
    <location>
        <begin position="251"/>
        <end position="270"/>
    </location>
</feature>
<keyword evidence="14" id="KW-1185">Reference proteome</keyword>
<evidence type="ECO:0000256" key="6">
    <source>
        <dbReference type="ARBA" id="ARBA00022840"/>
    </source>
</evidence>
<evidence type="ECO:0000256" key="3">
    <source>
        <dbReference type="ARBA" id="ARBA00022553"/>
    </source>
</evidence>
<dbReference type="SUPFAM" id="SSF56784">
    <property type="entry name" value="HAD-like"/>
    <property type="match status" value="1"/>
</dbReference>
<dbReference type="InterPro" id="IPR023298">
    <property type="entry name" value="ATPase_P-typ_TM_dom_sf"/>
</dbReference>
<dbReference type="InterPro" id="IPR008250">
    <property type="entry name" value="ATPase_P-typ_transduc_dom_A_sf"/>
</dbReference>
<dbReference type="Gene3D" id="3.40.50.1000">
    <property type="entry name" value="HAD superfamily/HAD-like"/>
    <property type="match status" value="1"/>
</dbReference>
<dbReference type="PRINTS" id="PR00119">
    <property type="entry name" value="CATATPASE"/>
</dbReference>
<keyword evidence="8" id="KW-1278">Translocase</keyword>
<feature type="transmembrane region" description="Helical" evidence="11">
    <location>
        <begin position="725"/>
        <end position="746"/>
    </location>
</feature>
<organism evidence="13 14">
    <name type="scientific">Halopseudomonas yangmingensis</name>
    <dbReference type="NCBI Taxonomy" id="1720063"/>
    <lineage>
        <taxon>Bacteria</taxon>
        <taxon>Pseudomonadati</taxon>
        <taxon>Pseudomonadota</taxon>
        <taxon>Gammaproteobacteria</taxon>
        <taxon>Pseudomonadales</taxon>
        <taxon>Pseudomonadaceae</taxon>
        <taxon>Halopseudomonas</taxon>
    </lineage>
</organism>
<proteinExistence type="inferred from homology"/>
<dbReference type="GO" id="GO:0016020">
    <property type="term" value="C:membrane"/>
    <property type="evidence" value="ECO:0007669"/>
    <property type="project" value="InterPro"/>
</dbReference>
<evidence type="ECO:0000259" key="12">
    <source>
        <dbReference type="SMART" id="SM00831"/>
    </source>
</evidence>
<comment type="subcellular location">
    <subcellularLocation>
        <location evidence="1">Endomembrane system</location>
        <topology evidence="1">Multi-pass membrane protein</topology>
    </subcellularLocation>
</comment>
<dbReference type="GO" id="GO:0012505">
    <property type="term" value="C:endomembrane system"/>
    <property type="evidence" value="ECO:0007669"/>
    <property type="project" value="UniProtKB-SubCell"/>
</dbReference>
<evidence type="ECO:0000256" key="9">
    <source>
        <dbReference type="ARBA" id="ARBA00022989"/>
    </source>
</evidence>
<dbReference type="InterPro" id="IPR004014">
    <property type="entry name" value="ATPase_P-typ_cation-transptr_N"/>
</dbReference>
<dbReference type="Pfam" id="PF13246">
    <property type="entry name" value="Cation_ATPase"/>
    <property type="match status" value="1"/>
</dbReference>
<gene>
    <name evidence="13" type="ORF">SAMN05216217_10194</name>
</gene>
<evidence type="ECO:0000256" key="4">
    <source>
        <dbReference type="ARBA" id="ARBA00022692"/>
    </source>
</evidence>
<dbReference type="FunFam" id="2.70.150.10:FF:000160">
    <property type="entry name" value="Sarcoplasmic/endoplasmic reticulum calcium ATPase 1"/>
    <property type="match status" value="1"/>
</dbReference>
<dbReference type="InterPro" id="IPR044492">
    <property type="entry name" value="P_typ_ATPase_HD_dom"/>
</dbReference>
<dbReference type="FunFam" id="3.40.50.1000:FF:000028">
    <property type="entry name" value="Calcium-transporting P-type ATPase, putative"/>
    <property type="match status" value="1"/>
</dbReference>
<dbReference type="Pfam" id="PF00689">
    <property type="entry name" value="Cation_ATPase_C"/>
    <property type="match status" value="1"/>
</dbReference>
<dbReference type="InterPro" id="IPR001757">
    <property type="entry name" value="P_typ_ATPase"/>
</dbReference>
<keyword evidence="9 11" id="KW-1133">Transmembrane helix</keyword>
<dbReference type="AlphaFoldDB" id="A0A1I4N6X3"/>
<dbReference type="Gene3D" id="1.20.1110.10">
    <property type="entry name" value="Calcium-transporting ATPase, transmembrane domain"/>
    <property type="match status" value="1"/>
</dbReference>
<dbReference type="GO" id="GO:0005524">
    <property type="term" value="F:ATP binding"/>
    <property type="evidence" value="ECO:0007669"/>
    <property type="project" value="UniProtKB-KW"/>
</dbReference>
<dbReference type="SFLD" id="SFLDF00027">
    <property type="entry name" value="p-type_atpase"/>
    <property type="match status" value="1"/>
</dbReference>
<name>A0A1I4N6X3_9GAMM</name>
<dbReference type="Gene3D" id="2.70.150.10">
    <property type="entry name" value="Calcium-transporting ATPase, cytoplasmic transduction domain A"/>
    <property type="match status" value="1"/>
</dbReference>
<dbReference type="FunFam" id="3.40.50.1000:FF:000001">
    <property type="entry name" value="Phospholipid-transporting ATPase IC"/>
    <property type="match status" value="1"/>
</dbReference>
<dbReference type="NCBIfam" id="TIGR01494">
    <property type="entry name" value="ATPase_P-type"/>
    <property type="match status" value="2"/>
</dbReference>
<accession>A0A1I4N6X3</accession>
<evidence type="ECO:0000256" key="8">
    <source>
        <dbReference type="ARBA" id="ARBA00022967"/>
    </source>
</evidence>
<keyword evidence="4 11" id="KW-0812">Transmembrane</keyword>
<dbReference type="InterPro" id="IPR023299">
    <property type="entry name" value="ATPase_P-typ_cyto_dom_N"/>
</dbReference>
<dbReference type="Pfam" id="PF00690">
    <property type="entry name" value="Cation_ATPase_N"/>
    <property type="match status" value="1"/>
</dbReference>
<dbReference type="Pfam" id="PF00122">
    <property type="entry name" value="E1-E2_ATPase"/>
    <property type="match status" value="1"/>
</dbReference>
<evidence type="ECO:0000256" key="11">
    <source>
        <dbReference type="SAM" id="Phobius"/>
    </source>
</evidence>
<dbReference type="GO" id="GO:0015662">
    <property type="term" value="F:P-type ion transporter activity"/>
    <property type="evidence" value="ECO:0007669"/>
    <property type="project" value="UniProtKB-ARBA"/>
</dbReference>
<feature type="transmembrane region" description="Helical" evidence="11">
    <location>
        <begin position="64"/>
        <end position="82"/>
    </location>
</feature>
<evidence type="ECO:0000256" key="2">
    <source>
        <dbReference type="ARBA" id="ARBA00005675"/>
    </source>
</evidence>
<dbReference type="InterPro" id="IPR006068">
    <property type="entry name" value="ATPase_P-typ_cation-transptr_C"/>
</dbReference>
<sequence length="898" mass="96354">MQDNTEAHGNTWHSLSSEQVRQQLEVPDQGLEDTEVVHRRQRWGANQLPGVKPRPLWLRLLSQFNHVLIYVLLVAASVTALLGHWLDTSVILAVVLLQGIVGFIQEGRAEQALAAIRHMLAPQALVLRNGERQRIDAADLVPGDILLLEAGDRVAADIRLEQVHGLKVDEALLTGESVPVDKRSDALDTQTALADRLCMAYSGTLVNAGTARGIVVATGESSEIGRISGLLDSVTVLQTPLLEQMNRFAKYLSLVIVLAGALVFLSGWLFSERPPVELFMAVVALTVSAIPEGLPAILTITLAIGVRRMASRHAVVRRMPVIETLGAVSVICSDKTGTLTRNEMVVTQLVIGDRAWPVSGEGYHSSGRIGDNGETPPAALLEQLALASLLCNDAELRQQDGQLRVIGDPMEGALLALASKADADPATLKAAWPRSDEIPFDADLRWMATLNHDHHGHAMLLLKGAPERVLALCSSALDAEATAQPLDQDWWQQQIEQLASQGLRVLALARKPLAADCRELHVDAVDGELQLIGIVGLLDPPRQEAREAIAECHQAGIRVKMITGDHGLTARAIAAMLGLHNSTEVATGADIDQLDDQALRELATRVDVFARTSPEHKLRLVQALQAEHGVVAMTGDGVNDAPALKRADVGIAMGRKGSAAAREASDVVLLDDNFASLAAAVREGRTVYTNLKKAVSFLLPINGGEAASLVVALLIGLTLPITALQILWINLVSSVVLAMGLAFEPTEAGAMRKPPRPLKQPMLDSFLVWRILLVSLLFLGGIFASFQWALGAGYSEAEARSLAVNTLVAMEVFYLFAVRYLDSASLTLRGTLGTPAVWIVVGLVCLLQWLMTYTAAMQALFDTASLPALLLVIPVLAGVGVLLVLELEKKVMGRASAA</sequence>
<protein>
    <submittedName>
        <fullName evidence="13">ATPase, P-type (Transporting), HAD superfamily, subfamily IC</fullName>
    </submittedName>
</protein>
<dbReference type="InterPro" id="IPR018303">
    <property type="entry name" value="ATPase_P-typ_P_site"/>
</dbReference>
<dbReference type="InterPro" id="IPR023214">
    <property type="entry name" value="HAD_sf"/>
</dbReference>
<dbReference type="SFLD" id="SFLDS00003">
    <property type="entry name" value="Haloacid_Dehalogenase"/>
    <property type="match status" value="1"/>
</dbReference>
<feature type="transmembrane region" description="Helical" evidence="11">
    <location>
        <begin position="767"/>
        <end position="790"/>
    </location>
</feature>
<feature type="transmembrane region" description="Helical" evidence="11">
    <location>
        <begin position="695"/>
        <end position="719"/>
    </location>
</feature>
<dbReference type="RefSeq" id="WP_093471231.1">
    <property type="nucleotide sequence ID" value="NZ_FOUI01000001.1"/>
</dbReference>
<dbReference type="SUPFAM" id="SSF81665">
    <property type="entry name" value="Calcium ATPase, transmembrane domain M"/>
    <property type="match status" value="1"/>
</dbReference>
<dbReference type="Proteomes" id="UP000243629">
    <property type="component" value="Unassembled WGS sequence"/>
</dbReference>
<evidence type="ECO:0000313" key="14">
    <source>
        <dbReference type="Proteomes" id="UP000243629"/>
    </source>
</evidence>
<evidence type="ECO:0000313" key="13">
    <source>
        <dbReference type="EMBL" id="SFM11249.1"/>
    </source>
</evidence>
<dbReference type="Gene3D" id="3.40.1110.10">
    <property type="entry name" value="Calcium-transporting ATPase, cytoplasmic domain N"/>
    <property type="match status" value="1"/>
</dbReference>
<dbReference type="PRINTS" id="PR00120">
    <property type="entry name" value="HATPASE"/>
</dbReference>
<feature type="transmembrane region" description="Helical" evidence="11">
    <location>
        <begin position="282"/>
        <end position="304"/>
    </location>
</feature>
<dbReference type="EMBL" id="FOUI01000001">
    <property type="protein sequence ID" value="SFM11249.1"/>
    <property type="molecule type" value="Genomic_DNA"/>
</dbReference>
<reference evidence="14" key="1">
    <citation type="submission" date="2016-10" db="EMBL/GenBank/DDBJ databases">
        <authorList>
            <person name="Varghese N."/>
            <person name="Submissions S."/>
        </authorList>
    </citation>
    <scope>NUCLEOTIDE SEQUENCE [LARGE SCALE GENOMIC DNA]</scope>
    <source>
        <strain evidence="14">DSM 24213</strain>
    </source>
</reference>
<dbReference type="SUPFAM" id="SSF81653">
    <property type="entry name" value="Calcium ATPase, transduction domain A"/>
    <property type="match status" value="1"/>
</dbReference>
<dbReference type="OrthoDB" id="9814270at2"/>
<dbReference type="PANTHER" id="PTHR42861">
    <property type="entry name" value="CALCIUM-TRANSPORTING ATPASE"/>
    <property type="match status" value="1"/>
</dbReference>
<keyword evidence="6" id="KW-0067">ATP-binding</keyword>
<dbReference type="InterPro" id="IPR036412">
    <property type="entry name" value="HAD-like_sf"/>
</dbReference>
<evidence type="ECO:0000256" key="10">
    <source>
        <dbReference type="ARBA" id="ARBA00023136"/>
    </source>
</evidence>
<feature type="transmembrane region" description="Helical" evidence="11">
    <location>
        <begin position="864"/>
        <end position="885"/>
    </location>
</feature>
<dbReference type="InterPro" id="IPR059000">
    <property type="entry name" value="ATPase_P-type_domA"/>
</dbReference>
<comment type="similarity">
    <text evidence="2">Belongs to the cation transport ATPase (P-type) (TC 3.A.3) family. Type IIA subfamily.</text>
</comment>
<dbReference type="PROSITE" id="PS00154">
    <property type="entry name" value="ATPASE_E1_E2"/>
    <property type="match status" value="1"/>
</dbReference>
<dbReference type="GO" id="GO:0016887">
    <property type="term" value="F:ATP hydrolysis activity"/>
    <property type="evidence" value="ECO:0007669"/>
    <property type="project" value="InterPro"/>
</dbReference>
<dbReference type="SFLD" id="SFLDG00002">
    <property type="entry name" value="C1.7:_P-type_atpase_like"/>
    <property type="match status" value="1"/>
</dbReference>
<dbReference type="SUPFAM" id="SSF81660">
    <property type="entry name" value="Metal cation-transporting ATPase, ATP-binding domain N"/>
    <property type="match status" value="1"/>
</dbReference>
<evidence type="ECO:0000256" key="1">
    <source>
        <dbReference type="ARBA" id="ARBA00004127"/>
    </source>
</evidence>
<dbReference type="STRING" id="1720063.SAMN05216217_10194"/>
<keyword evidence="5" id="KW-0547">Nucleotide-binding</keyword>
<keyword evidence="7" id="KW-0460">Magnesium</keyword>
<keyword evidence="3" id="KW-0597">Phosphoprotein</keyword>
<feature type="transmembrane region" description="Helical" evidence="11">
    <location>
        <begin position="88"/>
        <end position="104"/>
    </location>
</feature>
<evidence type="ECO:0000256" key="5">
    <source>
        <dbReference type="ARBA" id="ARBA00022741"/>
    </source>
</evidence>
<feature type="transmembrane region" description="Helical" evidence="11">
    <location>
        <begin position="802"/>
        <end position="821"/>
    </location>
</feature>
<feature type="domain" description="Cation-transporting P-type ATPase N-terminal" evidence="12">
    <location>
        <begin position="11"/>
        <end position="84"/>
    </location>
</feature>
<evidence type="ECO:0000256" key="7">
    <source>
        <dbReference type="ARBA" id="ARBA00022842"/>
    </source>
</evidence>
<dbReference type="SMART" id="SM00831">
    <property type="entry name" value="Cation_ATPase_N"/>
    <property type="match status" value="1"/>
</dbReference>
<keyword evidence="10 11" id="KW-0472">Membrane</keyword>